<dbReference type="InterPro" id="IPR014239">
    <property type="entry name" value="YpeB_PepSY1-2"/>
</dbReference>
<dbReference type="InterPro" id="IPR048402">
    <property type="entry name" value="YpeB_N"/>
</dbReference>
<evidence type="ECO:0000259" key="3">
    <source>
        <dbReference type="Pfam" id="PF20769"/>
    </source>
</evidence>
<keyword evidence="5" id="KW-1185">Reference proteome</keyword>
<dbReference type="Proteomes" id="UP000621560">
    <property type="component" value="Unassembled WGS sequence"/>
</dbReference>
<dbReference type="GO" id="GO:0009847">
    <property type="term" value="P:spore germination"/>
    <property type="evidence" value="ECO:0007669"/>
    <property type="project" value="InterPro"/>
</dbReference>
<dbReference type="Pfam" id="PF14620">
    <property type="entry name" value="YPEB_PepSY1-2"/>
    <property type="match status" value="1"/>
</dbReference>
<feature type="domain" description="PepSY" evidence="1">
    <location>
        <begin position="379"/>
        <end position="435"/>
    </location>
</feature>
<sequence length="451" mass="50644">MYQRLSAVLFPLIALLLVGSVYWGYQEHQEKNSILIKAENQYQRAFHELSHDMDVLHDQLGNTLAVNSSSQAYHRKGLVNVWRITSQAQSEINQLPLTLLPLNKTEDFLAHIASFSYKAAVRDLAKEPLTGDEQQTLKTLYARSAEISRDLQDMQNNVIANNLRWMDVEVALAAEQSAQDNTILDGFKTVDKKVEEYPEINWGPSVSAMFERRTIRMLEGGNAKPEDVQRAAAKFLELKDSSQIAVSENGKGTEYESYSASVAGPEGQSPIQLEYTKKGPELIWFMNARDIDVKAVSADEAERKAQAFLKARGYPDMKAISYDPHGNVGNFTFVAKQGDVLIYPEKLVVKSALDNGEPVGLQAGDYVYEHRQRKLDKPKLSVAEARKTLNPDFKVKDTEQALIKNELSKEVLCYEFTGKINDSHYRIYVNASDGNEEMIERLPGMNGDGGQ</sequence>
<dbReference type="RefSeq" id="WP_190916556.1">
    <property type="nucleotide sequence ID" value="NZ_JACXIZ010000014.1"/>
</dbReference>
<protein>
    <submittedName>
        <fullName evidence="4">Germination protein YpeB</fullName>
    </submittedName>
</protein>
<comment type="caution">
    <text evidence="4">The sequence shown here is derived from an EMBL/GenBank/DDBJ whole genome shotgun (WGS) entry which is preliminary data.</text>
</comment>
<name>A0A927GRP3_9BACL</name>
<evidence type="ECO:0000313" key="4">
    <source>
        <dbReference type="EMBL" id="MBD2845190.1"/>
    </source>
</evidence>
<proteinExistence type="predicted"/>
<evidence type="ECO:0000259" key="2">
    <source>
        <dbReference type="Pfam" id="PF14620"/>
    </source>
</evidence>
<feature type="domain" description="Sporulation protein YpeB PepSY1 and PepSY2" evidence="2">
    <location>
        <begin position="185"/>
        <end position="375"/>
    </location>
</feature>
<feature type="domain" description="Sporulation protein YpeB N-terminal" evidence="3">
    <location>
        <begin position="30"/>
        <end position="167"/>
    </location>
</feature>
<dbReference type="Pfam" id="PF03413">
    <property type="entry name" value="PepSY"/>
    <property type="match status" value="1"/>
</dbReference>
<evidence type="ECO:0000259" key="1">
    <source>
        <dbReference type="Pfam" id="PF03413"/>
    </source>
</evidence>
<dbReference type="AlphaFoldDB" id="A0A927GRP3"/>
<dbReference type="Pfam" id="PF20769">
    <property type="entry name" value="YPEB_N"/>
    <property type="match status" value="1"/>
</dbReference>
<dbReference type="NCBIfam" id="TIGR02889">
    <property type="entry name" value="spore_YpeB"/>
    <property type="match status" value="1"/>
</dbReference>
<organism evidence="4 5">
    <name type="scientific">Paenibacillus sabuli</name>
    <dbReference type="NCBI Taxonomy" id="2772509"/>
    <lineage>
        <taxon>Bacteria</taxon>
        <taxon>Bacillati</taxon>
        <taxon>Bacillota</taxon>
        <taxon>Bacilli</taxon>
        <taxon>Bacillales</taxon>
        <taxon>Paenibacillaceae</taxon>
        <taxon>Paenibacillus</taxon>
    </lineage>
</organism>
<dbReference type="EMBL" id="JACXIZ010000014">
    <property type="protein sequence ID" value="MBD2845190.1"/>
    <property type="molecule type" value="Genomic_DNA"/>
</dbReference>
<dbReference type="InterPro" id="IPR025711">
    <property type="entry name" value="PepSY"/>
</dbReference>
<evidence type="ECO:0000313" key="5">
    <source>
        <dbReference type="Proteomes" id="UP000621560"/>
    </source>
</evidence>
<gene>
    <name evidence="4" type="primary">ypeB</name>
    <name evidence="4" type="ORF">IDH44_08300</name>
</gene>
<accession>A0A927GRP3</accession>
<reference evidence="4" key="1">
    <citation type="submission" date="2020-09" db="EMBL/GenBank/DDBJ databases">
        <title>A novel bacterium of genus Paenibacillus, isolated from South China Sea.</title>
        <authorList>
            <person name="Huang H."/>
            <person name="Mo K."/>
            <person name="Hu Y."/>
        </authorList>
    </citation>
    <scope>NUCLEOTIDE SEQUENCE</scope>
    <source>
        <strain evidence="4">IB182496</strain>
    </source>
</reference>